<name>A0A095SKQ3_9GAMM</name>
<sequence length="415" mass="45780">MTGTKRTLKFLRVAQLRLERLDTEVEDVILGSYSGLRRPELLTEDALLAVASHYPVSVCKTRNGDYRVVGNAHVAALLKVFAPDNKVQVLVWKHREAESQQVSRLLAALLFGLGSQNAFLRLWASLSDEERRWISPSLNTRVGLEEFAGISRKLKIQDEEPVLVPGLARHLLRPDESEEPEVDHHDALSEVDHPDLEAGVAEAGARTSSADIKPVFLDPRTRSIFEHLLASGSEQPGLQSSSPAVPDYLSDALRQVELLGQDNDGTVQPDDVADDAPASKILDAVKAHFTVMWQQAAEERESGLRLQLCATLTASCIEWLNDLHSDSLLKQFSNPKNAWAAISALSLDTIGQLAPFSPNAESLLHKVQDTSQQCDDGNPDSKAERRHLKNLEKYLTGYLTAKAQMRLPLNDAEVA</sequence>
<keyword evidence="3" id="KW-1185">Reference proteome</keyword>
<evidence type="ECO:0000256" key="1">
    <source>
        <dbReference type="SAM" id="MobiDB-lite"/>
    </source>
</evidence>
<dbReference type="EMBL" id="ARXV01000006">
    <property type="protein sequence ID" value="KGD64924.1"/>
    <property type="molecule type" value="Genomic_DNA"/>
</dbReference>
<feature type="compositionally biased region" description="Basic and acidic residues" evidence="1">
    <location>
        <begin position="182"/>
        <end position="193"/>
    </location>
</feature>
<evidence type="ECO:0000313" key="2">
    <source>
        <dbReference type="EMBL" id="KGD64924.1"/>
    </source>
</evidence>
<protein>
    <submittedName>
        <fullName evidence="2">Uncharacterized protein</fullName>
    </submittedName>
</protein>
<dbReference type="PATRIC" id="fig|1177154.3.peg.1869"/>
<dbReference type="RefSeq" id="WP_035232415.1">
    <property type="nucleotide sequence ID" value="NZ_ARXV01000006.1"/>
</dbReference>
<dbReference type="OrthoDB" id="9817016at2"/>
<reference evidence="2 3" key="1">
    <citation type="submission" date="2012-09" db="EMBL/GenBank/DDBJ databases">
        <title>Genome Sequence of alkane-degrading Bacterium Alcanivorax sp. 19-m-6.</title>
        <authorList>
            <person name="Lai Q."/>
            <person name="Shao Z."/>
        </authorList>
    </citation>
    <scope>NUCLEOTIDE SEQUENCE [LARGE SCALE GENOMIC DNA]</scope>
    <source>
        <strain evidence="2 3">19-m-6</strain>
    </source>
</reference>
<dbReference type="Proteomes" id="UP000029444">
    <property type="component" value="Unassembled WGS sequence"/>
</dbReference>
<accession>A0A095SKQ3</accession>
<comment type="caution">
    <text evidence="2">The sequence shown here is derived from an EMBL/GenBank/DDBJ whole genome shotgun (WGS) entry which is preliminary data.</text>
</comment>
<dbReference type="AlphaFoldDB" id="A0A095SKQ3"/>
<feature type="region of interest" description="Disordered" evidence="1">
    <location>
        <begin position="174"/>
        <end position="193"/>
    </location>
</feature>
<gene>
    <name evidence="2" type="ORF">Y5S_01832</name>
</gene>
<evidence type="ECO:0000313" key="3">
    <source>
        <dbReference type="Proteomes" id="UP000029444"/>
    </source>
</evidence>
<dbReference type="STRING" id="1177154.Y5S_01832"/>
<organism evidence="2 3">
    <name type="scientific">Alcanivorax nanhaiticus</name>
    <dbReference type="NCBI Taxonomy" id="1177154"/>
    <lineage>
        <taxon>Bacteria</taxon>
        <taxon>Pseudomonadati</taxon>
        <taxon>Pseudomonadota</taxon>
        <taxon>Gammaproteobacteria</taxon>
        <taxon>Oceanospirillales</taxon>
        <taxon>Alcanivoracaceae</taxon>
        <taxon>Alcanivorax</taxon>
    </lineage>
</organism>
<proteinExistence type="predicted"/>